<dbReference type="Gene3D" id="1.10.10.10">
    <property type="entry name" value="Winged helix-like DNA-binding domain superfamily/Winged helix DNA-binding domain"/>
    <property type="match status" value="1"/>
</dbReference>
<dbReference type="InterPro" id="IPR050679">
    <property type="entry name" value="Bact_HTH_transcr_reg"/>
</dbReference>
<dbReference type="CDD" id="cd07377">
    <property type="entry name" value="WHTH_GntR"/>
    <property type="match status" value="1"/>
</dbReference>
<dbReference type="AlphaFoldDB" id="A0A1V8RQH9"/>
<dbReference type="PANTHER" id="PTHR44846">
    <property type="entry name" value="MANNOSYL-D-GLYCERATE TRANSPORT/METABOLISM SYSTEM REPRESSOR MNGR-RELATED"/>
    <property type="match status" value="1"/>
</dbReference>
<dbReference type="OrthoDB" id="9028214at2"/>
<dbReference type="InterPro" id="IPR011663">
    <property type="entry name" value="UTRA"/>
</dbReference>
<name>A0A1V8RQH9_9HYPH</name>
<dbReference type="GO" id="GO:0045892">
    <property type="term" value="P:negative regulation of DNA-templated transcription"/>
    <property type="evidence" value="ECO:0007669"/>
    <property type="project" value="TreeGrafter"/>
</dbReference>
<evidence type="ECO:0000256" key="1">
    <source>
        <dbReference type="ARBA" id="ARBA00023015"/>
    </source>
</evidence>
<dbReference type="InterPro" id="IPR028978">
    <property type="entry name" value="Chorismate_lyase_/UTRA_dom_sf"/>
</dbReference>
<dbReference type="Pfam" id="PF00392">
    <property type="entry name" value="GntR"/>
    <property type="match status" value="1"/>
</dbReference>
<dbReference type="SMART" id="SM00345">
    <property type="entry name" value="HTH_GNTR"/>
    <property type="match status" value="1"/>
</dbReference>
<dbReference type="SMART" id="SM00866">
    <property type="entry name" value="UTRA"/>
    <property type="match status" value="1"/>
</dbReference>
<accession>A0A1V8RQH9</accession>
<gene>
    <name evidence="5" type="ORF">BFN67_18450</name>
</gene>
<proteinExistence type="predicted"/>
<dbReference type="PRINTS" id="PR00035">
    <property type="entry name" value="HTHGNTR"/>
</dbReference>
<dbReference type="InterPro" id="IPR036390">
    <property type="entry name" value="WH_DNA-bd_sf"/>
</dbReference>
<evidence type="ECO:0000256" key="3">
    <source>
        <dbReference type="ARBA" id="ARBA00023163"/>
    </source>
</evidence>
<dbReference type="Proteomes" id="UP000191905">
    <property type="component" value="Unassembled WGS sequence"/>
</dbReference>
<keyword evidence="2" id="KW-0238">DNA-binding</keyword>
<reference evidence="5 6" key="1">
    <citation type="journal article" date="2016" name="Int. J. Syst. Evol. Microbiol.">
        <title>Pseudaminobacter manganicus sp. nov., isolated from sludge of a manganese mine.</title>
        <authorList>
            <person name="Li J."/>
            <person name="Huang J."/>
            <person name="Liao S."/>
            <person name="Wang G."/>
        </authorList>
    </citation>
    <scope>NUCLEOTIDE SEQUENCE [LARGE SCALE GENOMIC DNA]</scope>
    <source>
        <strain evidence="5 6">JH-7</strain>
    </source>
</reference>
<sequence>MIDRTTPVPLYFQLAQHLRSEIASGAIASGGKLPSEHELCAEHGVSRSVVRQALQSLALDGLIETERGRGAFVREKKVPIVLQQRLDPLQEGMAKAGFTLTTKVLRQEQIAAPAHVAKAIGDPRAVFLERVRYVDGQLLLVVRNYLPYRRFSALLDFDGLETKSLYVWLDEACGVIASTGRRTIEIGRADSHIASILKLKRGDRVLFNRETTFDQDGKAVEYYESWHHPDRTRLSIDLYRQKS</sequence>
<dbReference type="InterPro" id="IPR036388">
    <property type="entry name" value="WH-like_DNA-bd_sf"/>
</dbReference>
<dbReference type="GO" id="GO:0003700">
    <property type="term" value="F:DNA-binding transcription factor activity"/>
    <property type="evidence" value="ECO:0007669"/>
    <property type="project" value="InterPro"/>
</dbReference>
<keyword evidence="6" id="KW-1185">Reference proteome</keyword>
<dbReference type="GO" id="GO:0003677">
    <property type="term" value="F:DNA binding"/>
    <property type="evidence" value="ECO:0007669"/>
    <property type="project" value="UniProtKB-KW"/>
</dbReference>
<evidence type="ECO:0000259" key="4">
    <source>
        <dbReference type="PROSITE" id="PS50949"/>
    </source>
</evidence>
<dbReference type="PROSITE" id="PS50949">
    <property type="entry name" value="HTH_GNTR"/>
    <property type="match status" value="1"/>
</dbReference>
<evidence type="ECO:0000256" key="2">
    <source>
        <dbReference type="ARBA" id="ARBA00023125"/>
    </source>
</evidence>
<dbReference type="SUPFAM" id="SSF64288">
    <property type="entry name" value="Chorismate lyase-like"/>
    <property type="match status" value="1"/>
</dbReference>
<protein>
    <submittedName>
        <fullName evidence="5">GntR family transcriptional regulator</fullName>
    </submittedName>
</protein>
<dbReference type="EMBL" id="MDET01000016">
    <property type="protein sequence ID" value="OQM75418.1"/>
    <property type="molecule type" value="Genomic_DNA"/>
</dbReference>
<dbReference type="Pfam" id="PF07702">
    <property type="entry name" value="UTRA"/>
    <property type="match status" value="1"/>
</dbReference>
<feature type="domain" description="HTH gntR-type" evidence="4">
    <location>
        <begin position="8"/>
        <end position="76"/>
    </location>
</feature>
<dbReference type="Gene3D" id="3.40.1410.10">
    <property type="entry name" value="Chorismate lyase-like"/>
    <property type="match status" value="1"/>
</dbReference>
<evidence type="ECO:0000313" key="6">
    <source>
        <dbReference type="Proteomes" id="UP000191905"/>
    </source>
</evidence>
<keyword evidence="1" id="KW-0805">Transcription regulation</keyword>
<dbReference type="SUPFAM" id="SSF46785">
    <property type="entry name" value="Winged helix' DNA-binding domain"/>
    <property type="match status" value="1"/>
</dbReference>
<keyword evidence="3" id="KW-0804">Transcription</keyword>
<dbReference type="InterPro" id="IPR000524">
    <property type="entry name" value="Tscrpt_reg_HTH_GntR"/>
</dbReference>
<organism evidence="5 6">
    <name type="scientific">Manganibacter manganicus</name>
    <dbReference type="NCBI Taxonomy" id="1873176"/>
    <lineage>
        <taxon>Bacteria</taxon>
        <taxon>Pseudomonadati</taxon>
        <taxon>Pseudomonadota</taxon>
        <taxon>Alphaproteobacteria</taxon>
        <taxon>Hyphomicrobiales</taxon>
        <taxon>Phyllobacteriaceae</taxon>
        <taxon>Manganibacter</taxon>
    </lineage>
</organism>
<dbReference type="PANTHER" id="PTHR44846:SF1">
    <property type="entry name" value="MANNOSYL-D-GLYCERATE TRANSPORT_METABOLISM SYSTEM REPRESSOR MNGR-RELATED"/>
    <property type="match status" value="1"/>
</dbReference>
<comment type="caution">
    <text evidence="5">The sequence shown here is derived from an EMBL/GenBank/DDBJ whole genome shotgun (WGS) entry which is preliminary data.</text>
</comment>
<dbReference type="STRING" id="1873176.BFN67_18450"/>
<evidence type="ECO:0000313" key="5">
    <source>
        <dbReference type="EMBL" id="OQM75418.1"/>
    </source>
</evidence>
<dbReference type="RefSeq" id="WP_080919826.1">
    <property type="nucleotide sequence ID" value="NZ_MDET01000016.1"/>
</dbReference>